<dbReference type="OrthoDB" id="5635283at2"/>
<name>A0A0W0WIS5_9GAMM</name>
<reference evidence="1 2" key="1">
    <citation type="submission" date="2015-11" db="EMBL/GenBank/DDBJ databases">
        <title>Genomic analysis of 38 Legionella species identifies large and diverse effector repertoires.</title>
        <authorList>
            <person name="Burstein D."/>
            <person name="Amaro F."/>
            <person name="Zusman T."/>
            <person name="Lifshitz Z."/>
            <person name="Cohen O."/>
            <person name="Gilbert J.A."/>
            <person name="Pupko T."/>
            <person name="Shuman H.A."/>
            <person name="Segal G."/>
        </authorList>
    </citation>
    <scope>NUCLEOTIDE SEQUENCE [LARGE SCALE GENOMIC DNA]</scope>
    <source>
        <strain evidence="1 2">ATCC 49506</strain>
    </source>
</reference>
<dbReference type="AlphaFoldDB" id="A0A0W0WIS5"/>
<sequence>MKKVLRFEMKQNLRRPTRIYVKSPDLKTSYGYFHADNPSSFDGWSQLSEEQTTELVLFIQNIEAINALLGSEASNKLMDFRFRLPIDFVATLHELTSLFNHQNIKYNFFEAALTGIIQQMKMATVQLNDEKKQQALTLLDKIGLATYKKLDLTSPLQAVFSELLAVHNKSEKLHKKALALFDKDKSYSPKAIEGMASGESQPAKWLVACAIDVLIEERLPILERCLNDNELFLLWAKPLLDHQFNRELLLNKIRALSWHSMEQIVVSYHPKAHPS</sequence>
<comment type="caution">
    <text evidence="1">The sequence shown here is derived from an EMBL/GenBank/DDBJ whole genome shotgun (WGS) entry which is preliminary data.</text>
</comment>
<dbReference type="Proteomes" id="UP000054725">
    <property type="component" value="Unassembled WGS sequence"/>
</dbReference>
<proteinExistence type="predicted"/>
<evidence type="ECO:0000313" key="2">
    <source>
        <dbReference type="Proteomes" id="UP000054725"/>
    </source>
</evidence>
<protein>
    <submittedName>
        <fullName evidence="1">Uncharacterized protein</fullName>
    </submittedName>
</protein>
<dbReference type="RefSeq" id="WP_058506099.1">
    <property type="nucleotide sequence ID" value="NZ_CAAAIF010000015.1"/>
</dbReference>
<evidence type="ECO:0000313" key="1">
    <source>
        <dbReference type="EMBL" id="KTD32213.1"/>
    </source>
</evidence>
<gene>
    <name evidence="1" type="ORF">Lnau_3124</name>
</gene>
<dbReference type="PATRIC" id="fig|45070.6.peg.3298"/>
<dbReference type="EMBL" id="LNYO01000027">
    <property type="protein sequence ID" value="KTD32213.1"/>
    <property type="molecule type" value="Genomic_DNA"/>
</dbReference>
<organism evidence="1 2">
    <name type="scientific">Legionella nautarum</name>
    <dbReference type="NCBI Taxonomy" id="45070"/>
    <lineage>
        <taxon>Bacteria</taxon>
        <taxon>Pseudomonadati</taxon>
        <taxon>Pseudomonadota</taxon>
        <taxon>Gammaproteobacteria</taxon>
        <taxon>Legionellales</taxon>
        <taxon>Legionellaceae</taxon>
        <taxon>Legionella</taxon>
    </lineage>
</organism>
<accession>A0A0W0WIS5</accession>
<keyword evidence="2" id="KW-1185">Reference proteome</keyword>